<dbReference type="InterPro" id="IPR053150">
    <property type="entry name" value="Teicoplanin_resist-assoc"/>
</dbReference>
<feature type="transmembrane region" description="Helical" evidence="1">
    <location>
        <begin position="85"/>
        <end position="108"/>
    </location>
</feature>
<dbReference type="Proteomes" id="UP000199068">
    <property type="component" value="Unassembled WGS sequence"/>
</dbReference>
<dbReference type="Pfam" id="PF04892">
    <property type="entry name" value="VanZ"/>
    <property type="match status" value="1"/>
</dbReference>
<sequence>MQILGRDILISLLIVIIIMYTTCKKDKLSYIYKIGITLLCITMVIVFSLTGVSPMSGFNISINIHDIEFIPFAGIIEMIKGGVTFYLIINILGNIIMFMPIGFLAPILFNKLDNLKSTAILGFCISLFIEFTQLFLIRATDIDDLILNTFGTILGYLVFSYLKKSIPEFRRNIIDQSRIIQNQFMLPACIIIPYMVIVIFGFYDRYIYFTG</sequence>
<dbReference type="PANTHER" id="PTHR36834">
    <property type="entry name" value="MEMBRANE PROTEIN-RELATED"/>
    <property type="match status" value="1"/>
</dbReference>
<dbReference type="AlphaFoldDB" id="A0A1G9ILZ4"/>
<feature type="transmembrane region" description="Helical" evidence="1">
    <location>
        <begin position="30"/>
        <end position="49"/>
    </location>
</feature>
<feature type="domain" description="VanZ-like" evidence="2">
    <location>
        <begin position="37"/>
        <end position="161"/>
    </location>
</feature>
<protein>
    <submittedName>
        <fullName evidence="3">VanZ like family protein</fullName>
    </submittedName>
</protein>
<dbReference type="STRING" id="1121325.SAMN04515677_101300"/>
<evidence type="ECO:0000313" key="3">
    <source>
        <dbReference type="EMBL" id="SDL26095.1"/>
    </source>
</evidence>
<keyword evidence="4" id="KW-1185">Reference proteome</keyword>
<dbReference type="RefSeq" id="WP_092722155.1">
    <property type="nucleotide sequence ID" value="NZ_FNGW01000001.1"/>
</dbReference>
<gene>
    <name evidence="3" type="ORF">SAMN04515677_101300</name>
</gene>
<evidence type="ECO:0000256" key="1">
    <source>
        <dbReference type="SAM" id="Phobius"/>
    </source>
</evidence>
<feature type="transmembrane region" description="Helical" evidence="1">
    <location>
        <begin position="145"/>
        <end position="163"/>
    </location>
</feature>
<dbReference type="PANTHER" id="PTHR36834:SF2">
    <property type="entry name" value="MEMBRANE PROTEIN"/>
    <property type="match status" value="1"/>
</dbReference>
<feature type="transmembrane region" description="Helical" evidence="1">
    <location>
        <begin position="6"/>
        <end position="23"/>
    </location>
</feature>
<reference evidence="3 4" key="1">
    <citation type="submission" date="2016-10" db="EMBL/GenBank/DDBJ databases">
        <authorList>
            <person name="de Groot N.N."/>
        </authorList>
    </citation>
    <scope>NUCLEOTIDE SEQUENCE [LARGE SCALE GENOMIC DNA]</scope>
    <source>
        <strain evidence="3 4">DSM 797</strain>
    </source>
</reference>
<keyword evidence="1" id="KW-0472">Membrane</keyword>
<organism evidence="3 4">
    <name type="scientific">Romboutsia lituseburensis DSM 797</name>
    <dbReference type="NCBI Taxonomy" id="1121325"/>
    <lineage>
        <taxon>Bacteria</taxon>
        <taxon>Bacillati</taxon>
        <taxon>Bacillota</taxon>
        <taxon>Clostridia</taxon>
        <taxon>Peptostreptococcales</taxon>
        <taxon>Peptostreptococcaceae</taxon>
        <taxon>Romboutsia</taxon>
    </lineage>
</organism>
<feature type="transmembrane region" description="Helical" evidence="1">
    <location>
        <begin position="120"/>
        <end position="139"/>
    </location>
</feature>
<keyword evidence="1" id="KW-1133">Transmembrane helix</keyword>
<name>A0A1G9ILZ4_9FIRM</name>
<accession>A0A1G9ILZ4</accession>
<feature type="transmembrane region" description="Helical" evidence="1">
    <location>
        <begin position="184"/>
        <end position="203"/>
    </location>
</feature>
<evidence type="ECO:0000313" key="4">
    <source>
        <dbReference type="Proteomes" id="UP000199068"/>
    </source>
</evidence>
<keyword evidence="1" id="KW-0812">Transmembrane</keyword>
<dbReference type="EMBL" id="FNGW01000001">
    <property type="protein sequence ID" value="SDL26095.1"/>
    <property type="molecule type" value="Genomic_DNA"/>
</dbReference>
<proteinExistence type="predicted"/>
<dbReference type="InterPro" id="IPR006976">
    <property type="entry name" value="VanZ-like"/>
</dbReference>
<evidence type="ECO:0000259" key="2">
    <source>
        <dbReference type="Pfam" id="PF04892"/>
    </source>
</evidence>